<dbReference type="Pfam" id="PF01757">
    <property type="entry name" value="Acyl_transf_3"/>
    <property type="match status" value="1"/>
</dbReference>
<evidence type="ECO:0000256" key="5">
    <source>
        <dbReference type="ARBA" id="ARBA00022989"/>
    </source>
</evidence>
<feature type="transmembrane region" description="Helical" evidence="7">
    <location>
        <begin position="310"/>
        <end position="329"/>
    </location>
</feature>
<keyword evidence="9" id="KW-0808">Transferase</keyword>
<dbReference type="Proteomes" id="UP001595969">
    <property type="component" value="Unassembled WGS sequence"/>
</dbReference>
<reference evidence="10" key="1">
    <citation type="journal article" date="2019" name="Int. J. Syst. Evol. Microbiol.">
        <title>The Global Catalogue of Microorganisms (GCM) 10K type strain sequencing project: providing services to taxonomists for standard genome sequencing and annotation.</title>
        <authorList>
            <consortium name="The Broad Institute Genomics Platform"/>
            <consortium name="The Broad Institute Genome Sequencing Center for Infectious Disease"/>
            <person name="Wu L."/>
            <person name="Ma J."/>
        </authorList>
    </citation>
    <scope>NUCLEOTIDE SEQUENCE [LARGE SCALE GENOMIC DNA]</scope>
    <source>
        <strain evidence="10">CGMCC 1.19032</strain>
    </source>
</reference>
<dbReference type="GO" id="GO:0016746">
    <property type="term" value="F:acyltransferase activity"/>
    <property type="evidence" value="ECO:0007669"/>
    <property type="project" value="UniProtKB-KW"/>
</dbReference>
<proteinExistence type="inferred from homology"/>
<dbReference type="InterPro" id="IPR002656">
    <property type="entry name" value="Acyl_transf_3_dom"/>
</dbReference>
<evidence type="ECO:0000313" key="9">
    <source>
        <dbReference type="EMBL" id="MFC4719394.1"/>
    </source>
</evidence>
<comment type="subcellular location">
    <subcellularLocation>
        <location evidence="1">Cell membrane</location>
        <topology evidence="1">Multi-pass membrane protein</topology>
    </subcellularLocation>
</comment>
<feature type="domain" description="Acyltransferase 3" evidence="8">
    <location>
        <begin position="5"/>
        <end position="327"/>
    </location>
</feature>
<feature type="transmembrane region" description="Helical" evidence="7">
    <location>
        <begin position="117"/>
        <end position="140"/>
    </location>
</feature>
<feature type="transmembrane region" description="Helical" evidence="7">
    <location>
        <begin position="12"/>
        <end position="29"/>
    </location>
</feature>
<name>A0ABV9MWH0_9ENTE</name>
<dbReference type="PANTHER" id="PTHR40074">
    <property type="entry name" value="O-ACETYLTRANSFERASE WECH"/>
    <property type="match status" value="1"/>
</dbReference>
<comment type="similarity">
    <text evidence="2">Belongs to the acyltransferase 3 family.</text>
</comment>
<protein>
    <submittedName>
        <fullName evidence="9">Acyltransferase family protein</fullName>
    </submittedName>
</protein>
<comment type="caution">
    <text evidence="9">The sequence shown here is derived from an EMBL/GenBank/DDBJ whole genome shotgun (WGS) entry which is preliminary data.</text>
</comment>
<keyword evidence="4 7" id="KW-0812">Transmembrane</keyword>
<accession>A0ABV9MWH0</accession>
<feature type="transmembrane region" description="Helical" evidence="7">
    <location>
        <begin position="35"/>
        <end position="57"/>
    </location>
</feature>
<keyword evidence="6 7" id="KW-0472">Membrane</keyword>
<evidence type="ECO:0000259" key="8">
    <source>
        <dbReference type="Pfam" id="PF01757"/>
    </source>
</evidence>
<dbReference type="RefSeq" id="WP_204654960.1">
    <property type="nucleotide sequence ID" value="NZ_JAFBFD010000046.1"/>
</dbReference>
<sequence length="342" mass="39720">MVKYDSIDLTKFIASIFVVAIHTHPLILINETANYNLIVIARFAVPFFFITSSFFLFKKLENSAQPQSDLKKYLSRIGSLYLSWFVISLPFTIYNRFISPDDNMLTNLFTFIRDTLFSSSFSGSWYLVAMVYSIVLVYFLSKKVSNIWLILLGLLFYIGSVLASSYYGLIENTVVESFILDYEFLFSSWFNGFPASLIYIVIGKIIAEKELKIRKMTNLLHIFTVIGLVLMIIEMNILRHFQIVRANDAFISLIPFSIFLFISILKTKIEIKNAIIYRNLSTIVYFSHFNFLFTYLVFSKVFNIEIVGLTRFFLVLTSSLILAALIIKFEKNKKLKLLKMLY</sequence>
<keyword evidence="10" id="KW-1185">Reference proteome</keyword>
<evidence type="ECO:0000256" key="6">
    <source>
        <dbReference type="ARBA" id="ARBA00023136"/>
    </source>
</evidence>
<evidence type="ECO:0000256" key="2">
    <source>
        <dbReference type="ARBA" id="ARBA00007400"/>
    </source>
</evidence>
<feature type="transmembrane region" description="Helical" evidence="7">
    <location>
        <begin position="147"/>
        <end position="169"/>
    </location>
</feature>
<feature type="transmembrane region" description="Helical" evidence="7">
    <location>
        <begin position="78"/>
        <end position="97"/>
    </location>
</feature>
<feature type="transmembrane region" description="Helical" evidence="7">
    <location>
        <begin position="249"/>
        <end position="265"/>
    </location>
</feature>
<evidence type="ECO:0000256" key="4">
    <source>
        <dbReference type="ARBA" id="ARBA00022692"/>
    </source>
</evidence>
<organism evidence="9 10">
    <name type="scientific">Enterococcus lemanii</name>
    <dbReference type="NCBI Taxonomy" id="1159752"/>
    <lineage>
        <taxon>Bacteria</taxon>
        <taxon>Bacillati</taxon>
        <taxon>Bacillota</taxon>
        <taxon>Bacilli</taxon>
        <taxon>Lactobacillales</taxon>
        <taxon>Enterococcaceae</taxon>
        <taxon>Enterococcus</taxon>
    </lineage>
</organism>
<evidence type="ECO:0000256" key="7">
    <source>
        <dbReference type="SAM" id="Phobius"/>
    </source>
</evidence>
<feature type="transmembrane region" description="Helical" evidence="7">
    <location>
        <begin position="189"/>
        <end position="207"/>
    </location>
</feature>
<evidence type="ECO:0000313" key="10">
    <source>
        <dbReference type="Proteomes" id="UP001595969"/>
    </source>
</evidence>
<evidence type="ECO:0000256" key="3">
    <source>
        <dbReference type="ARBA" id="ARBA00022475"/>
    </source>
</evidence>
<dbReference type="PANTHER" id="PTHR40074:SF2">
    <property type="entry name" value="O-ACETYLTRANSFERASE WECH"/>
    <property type="match status" value="1"/>
</dbReference>
<keyword evidence="9" id="KW-0012">Acyltransferase</keyword>
<keyword evidence="5 7" id="KW-1133">Transmembrane helix</keyword>
<feature type="transmembrane region" description="Helical" evidence="7">
    <location>
        <begin position="219"/>
        <end position="237"/>
    </location>
</feature>
<keyword evidence="3" id="KW-1003">Cell membrane</keyword>
<dbReference type="EMBL" id="JBHSGS010000037">
    <property type="protein sequence ID" value="MFC4719394.1"/>
    <property type="molecule type" value="Genomic_DNA"/>
</dbReference>
<evidence type="ECO:0000256" key="1">
    <source>
        <dbReference type="ARBA" id="ARBA00004651"/>
    </source>
</evidence>
<gene>
    <name evidence="9" type="ORF">ACFO5I_06580</name>
</gene>
<feature type="transmembrane region" description="Helical" evidence="7">
    <location>
        <begin position="277"/>
        <end position="298"/>
    </location>
</feature>